<accession>A0A9P0H9M5</accession>
<gene>
    <name evidence="1" type="ORF">NEZAVI_LOCUS7683</name>
</gene>
<dbReference type="AlphaFoldDB" id="A0A9P0H9M5"/>
<organism evidence="1 2">
    <name type="scientific">Nezara viridula</name>
    <name type="common">Southern green stink bug</name>
    <name type="synonym">Cimex viridulus</name>
    <dbReference type="NCBI Taxonomy" id="85310"/>
    <lineage>
        <taxon>Eukaryota</taxon>
        <taxon>Metazoa</taxon>
        <taxon>Ecdysozoa</taxon>
        <taxon>Arthropoda</taxon>
        <taxon>Hexapoda</taxon>
        <taxon>Insecta</taxon>
        <taxon>Pterygota</taxon>
        <taxon>Neoptera</taxon>
        <taxon>Paraneoptera</taxon>
        <taxon>Hemiptera</taxon>
        <taxon>Heteroptera</taxon>
        <taxon>Panheteroptera</taxon>
        <taxon>Pentatomomorpha</taxon>
        <taxon>Pentatomoidea</taxon>
        <taxon>Pentatomidae</taxon>
        <taxon>Pentatominae</taxon>
        <taxon>Nezara</taxon>
    </lineage>
</organism>
<reference evidence="1" key="1">
    <citation type="submission" date="2022-01" db="EMBL/GenBank/DDBJ databases">
        <authorList>
            <person name="King R."/>
        </authorList>
    </citation>
    <scope>NUCLEOTIDE SEQUENCE</scope>
</reference>
<dbReference type="Proteomes" id="UP001152798">
    <property type="component" value="Chromosome 4"/>
</dbReference>
<evidence type="ECO:0000313" key="1">
    <source>
        <dbReference type="EMBL" id="CAH1397940.1"/>
    </source>
</evidence>
<protein>
    <submittedName>
        <fullName evidence="1">Uncharacterized protein</fullName>
    </submittedName>
</protein>
<name>A0A9P0H9M5_NEZVI</name>
<evidence type="ECO:0000313" key="2">
    <source>
        <dbReference type="Proteomes" id="UP001152798"/>
    </source>
</evidence>
<sequence>MVLMKGASSACHTLSCISPPDTRSSSPSTLGLLLKCHFENVLTITTAVEVKLFAEFFLETMDLSVWHSDAMKMMEEDFIMVKTGDSDEP</sequence>
<keyword evidence="2" id="KW-1185">Reference proteome</keyword>
<proteinExistence type="predicted"/>
<dbReference type="EMBL" id="OV725080">
    <property type="protein sequence ID" value="CAH1397940.1"/>
    <property type="molecule type" value="Genomic_DNA"/>
</dbReference>